<dbReference type="RefSeq" id="WP_003327800.1">
    <property type="nucleotide sequence ID" value="NC_014639.1"/>
</dbReference>
<comment type="similarity">
    <text evidence="1 4">Belongs to the 1-acyl-sn-glycerol-3-phosphate acyltransferase family.</text>
</comment>
<dbReference type="EC" id="2.3.1.51" evidence="4"/>
<dbReference type="SUPFAM" id="SSF69593">
    <property type="entry name" value="Glycerol-3-phosphate (1)-acyltransferase"/>
    <property type="match status" value="1"/>
</dbReference>
<dbReference type="Pfam" id="PF01553">
    <property type="entry name" value="Acyltransferase"/>
    <property type="match status" value="1"/>
</dbReference>
<keyword evidence="4" id="KW-0444">Lipid biosynthesis</keyword>
<dbReference type="PANTHER" id="PTHR10434">
    <property type="entry name" value="1-ACYL-SN-GLYCEROL-3-PHOSPHATE ACYLTRANSFERASE"/>
    <property type="match status" value="1"/>
</dbReference>
<dbReference type="Proteomes" id="UP000006867">
    <property type="component" value="Chromosome"/>
</dbReference>
<keyword evidence="4" id="KW-0594">Phospholipid biosynthesis</keyword>
<evidence type="ECO:0000313" key="7">
    <source>
        <dbReference type="Proteomes" id="UP000006867"/>
    </source>
</evidence>
<accession>A0ABM5LUF7</accession>
<dbReference type="SMART" id="SM00563">
    <property type="entry name" value="PlsC"/>
    <property type="match status" value="1"/>
</dbReference>
<dbReference type="InterPro" id="IPR002123">
    <property type="entry name" value="Plipid/glycerol_acylTrfase"/>
</dbReference>
<keyword evidence="3 4" id="KW-0012">Acyltransferase</keyword>
<gene>
    <name evidence="6" type="ordered locus">BATR1942_02390</name>
</gene>
<dbReference type="InterPro" id="IPR004552">
    <property type="entry name" value="AGP_acyltrans"/>
</dbReference>
<evidence type="ECO:0000313" key="6">
    <source>
        <dbReference type="EMBL" id="ADP31434.1"/>
    </source>
</evidence>
<comment type="domain">
    <text evidence="4">The HXXXXD motif is essential for acyltransferase activity and may constitute the binding site for the phosphate moiety of the glycerol-3-phosphate.</text>
</comment>
<reference evidence="6 7" key="1">
    <citation type="journal article" date="2011" name="Front. Microbiol.">
        <title>Genomic signatures of strain selection and enhancement in Bacillus atrophaeus var. globigii, a historical biowarfare simulant.</title>
        <authorList>
            <person name="Gibbons H.S."/>
            <person name="Broomall S.M."/>
            <person name="McNew L.A."/>
            <person name="Daligault H."/>
            <person name="Chapman C."/>
            <person name="Bruce D."/>
            <person name="Karavis M."/>
            <person name="Krepps M."/>
            <person name="McGregor P.A."/>
            <person name="Hong C."/>
            <person name="Park K.H."/>
            <person name="Akmal A."/>
            <person name="Feldman A."/>
            <person name="Lin J.S."/>
            <person name="Chang W.E."/>
            <person name="Higgs B.W."/>
            <person name="Demirev P."/>
            <person name="Lindquist J."/>
            <person name="Liem A."/>
            <person name="Fochler E."/>
            <person name="Read T.D."/>
            <person name="Tapia R."/>
            <person name="Johnson S."/>
            <person name="Bishop-Lilly K.A."/>
            <person name="Detter C."/>
            <person name="Han C."/>
            <person name="Sozhamannan S."/>
            <person name="Rosenzweig C.N."/>
            <person name="Skowronski E.W."/>
        </authorList>
    </citation>
    <scope>NUCLEOTIDE SEQUENCE [LARGE SCALE GENOMIC DNA]</scope>
    <source>
        <strain evidence="6 7">1942</strain>
    </source>
</reference>
<evidence type="ECO:0000256" key="3">
    <source>
        <dbReference type="ARBA" id="ARBA00023315"/>
    </source>
</evidence>
<comment type="catalytic activity">
    <reaction evidence="4">
        <text>a 1-acyl-sn-glycero-3-phosphate + an acyl-CoA = a 1,2-diacyl-sn-glycero-3-phosphate + CoA</text>
        <dbReference type="Rhea" id="RHEA:19709"/>
        <dbReference type="ChEBI" id="CHEBI:57287"/>
        <dbReference type="ChEBI" id="CHEBI:57970"/>
        <dbReference type="ChEBI" id="CHEBI:58342"/>
        <dbReference type="ChEBI" id="CHEBI:58608"/>
        <dbReference type="EC" id="2.3.1.51"/>
    </reaction>
</comment>
<sequence>MYKFCANALKVILSLRGGVKVYNKENLPADSGFVIACTHSGWVDVITLGVGVLPYQIHYMAKKELFQNKWIGSFLKSINAFPVDRENPGPSSIKTPIKLLKEGEIVGIFPSGTRTSEDVPLKRGAVTIAQLGKAPLVPAAYKGPSSGKALFKKGKMKLIIGKPLRQEDFAHYSSKEKLAAMTDALNNSIKELEKKLEQL</sequence>
<dbReference type="PANTHER" id="PTHR10434:SF40">
    <property type="entry name" value="1-ACYL-SN-GLYCEROL-3-PHOSPHATE ACYLTRANSFERASE"/>
    <property type="match status" value="1"/>
</dbReference>
<protein>
    <recommendedName>
        <fullName evidence="4">1-acyl-sn-glycerol-3-phosphate acyltransferase</fullName>
        <ecNumber evidence="4">2.3.1.51</ecNumber>
    </recommendedName>
</protein>
<keyword evidence="2 4" id="KW-0808">Transferase</keyword>
<evidence type="ECO:0000256" key="1">
    <source>
        <dbReference type="ARBA" id="ARBA00008655"/>
    </source>
</evidence>
<organism evidence="6 7">
    <name type="scientific">Bacillus atrophaeus (strain 1942)</name>
    <dbReference type="NCBI Taxonomy" id="720555"/>
    <lineage>
        <taxon>Bacteria</taxon>
        <taxon>Bacillati</taxon>
        <taxon>Bacillota</taxon>
        <taxon>Bacilli</taxon>
        <taxon>Bacillales</taxon>
        <taxon>Bacillaceae</taxon>
        <taxon>Bacillus</taxon>
    </lineage>
</organism>
<dbReference type="EMBL" id="CP002207">
    <property type="protein sequence ID" value="ADP31434.1"/>
    <property type="molecule type" value="Genomic_DNA"/>
</dbReference>
<dbReference type="NCBIfam" id="TIGR00530">
    <property type="entry name" value="AGP_acyltrn"/>
    <property type="match status" value="1"/>
</dbReference>
<evidence type="ECO:0000256" key="4">
    <source>
        <dbReference type="RuleBase" id="RU361267"/>
    </source>
</evidence>
<proteinExistence type="inferred from homology"/>
<evidence type="ECO:0000259" key="5">
    <source>
        <dbReference type="SMART" id="SM00563"/>
    </source>
</evidence>
<keyword evidence="4" id="KW-1208">Phospholipid metabolism</keyword>
<feature type="domain" description="Phospholipid/glycerol acyltransferase" evidence="5">
    <location>
        <begin position="33"/>
        <end position="144"/>
    </location>
</feature>
<evidence type="ECO:0000256" key="2">
    <source>
        <dbReference type="ARBA" id="ARBA00022679"/>
    </source>
</evidence>
<keyword evidence="4" id="KW-0443">Lipid metabolism</keyword>
<keyword evidence="7" id="KW-1185">Reference proteome</keyword>
<dbReference type="CDD" id="cd07989">
    <property type="entry name" value="LPLAT_AGPAT-like"/>
    <property type="match status" value="1"/>
</dbReference>
<dbReference type="GeneID" id="92916165"/>
<name>A0ABM5LUF7_BACA1</name>